<dbReference type="SUPFAM" id="SSF82185">
    <property type="entry name" value="Histone H3 K4-specific methyltransferase SET7/9 N-terminal domain"/>
    <property type="match status" value="1"/>
</dbReference>
<gene>
    <name evidence="2" type="ORF">PHET_01886</name>
</gene>
<comment type="caution">
    <text evidence="2">The sequence shown here is derived from an EMBL/GenBank/DDBJ whole genome shotgun (WGS) entry which is preliminary data.</text>
</comment>
<dbReference type="Proteomes" id="UP000748531">
    <property type="component" value="Unassembled WGS sequence"/>
</dbReference>
<keyword evidence="3" id="KW-1185">Reference proteome</keyword>
<dbReference type="InterPro" id="IPR052849">
    <property type="entry name" value="MORN_repeat_protein"/>
</dbReference>
<dbReference type="SMART" id="SM00698">
    <property type="entry name" value="MORN"/>
    <property type="match status" value="2"/>
</dbReference>
<evidence type="ECO:0000313" key="3">
    <source>
        <dbReference type="Proteomes" id="UP000748531"/>
    </source>
</evidence>
<dbReference type="AlphaFoldDB" id="A0A8J4WKY3"/>
<evidence type="ECO:0008006" key="4">
    <source>
        <dbReference type="Google" id="ProtNLM"/>
    </source>
</evidence>
<evidence type="ECO:0000256" key="1">
    <source>
        <dbReference type="ARBA" id="ARBA00022737"/>
    </source>
</evidence>
<protein>
    <recommendedName>
        <fullName evidence="4">MORN repeat protein</fullName>
    </recommendedName>
</protein>
<organism evidence="2 3">
    <name type="scientific">Paragonimus heterotremus</name>
    <dbReference type="NCBI Taxonomy" id="100268"/>
    <lineage>
        <taxon>Eukaryota</taxon>
        <taxon>Metazoa</taxon>
        <taxon>Spiralia</taxon>
        <taxon>Lophotrochozoa</taxon>
        <taxon>Platyhelminthes</taxon>
        <taxon>Trematoda</taxon>
        <taxon>Digenea</taxon>
        <taxon>Plagiorchiida</taxon>
        <taxon>Troglotremata</taxon>
        <taxon>Troglotrematidae</taxon>
        <taxon>Paragonimus</taxon>
    </lineage>
</organism>
<proteinExistence type="predicted"/>
<dbReference type="PANTHER" id="PTHR46917:SF1">
    <property type="entry name" value="MORN REPEAT-CONTAINING PROTEIN 2"/>
    <property type="match status" value="1"/>
</dbReference>
<reference evidence="2" key="1">
    <citation type="submission" date="2019-05" db="EMBL/GenBank/DDBJ databases">
        <title>Annotation for the trematode Paragonimus heterotremus.</title>
        <authorList>
            <person name="Choi Y.-J."/>
        </authorList>
    </citation>
    <scope>NUCLEOTIDE SEQUENCE</scope>
    <source>
        <strain evidence="2">LC</strain>
    </source>
</reference>
<name>A0A8J4WKY3_9TREM</name>
<dbReference type="EMBL" id="LUCH01000625">
    <property type="protein sequence ID" value="KAF5404694.1"/>
    <property type="molecule type" value="Genomic_DNA"/>
</dbReference>
<dbReference type="Gene3D" id="2.20.110.10">
    <property type="entry name" value="Histone H3 K4-specific methyltransferase SET7/9 N-terminal domain"/>
    <property type="match status" value="1"/>
</dbReference>
<accession>A0A8J4WKY3</accession>
<dbReference type="InterPro" id="IPR003409">
    <property type="entry name" value="MORN"/>
</dbReference>
<keyword evidence="1" id="KW-0677">Repeat</keyword>
<evidence type="ECO:0000313" key="2">
    <source>
        <dbReference type="EMBL" id="KAF5404694.1"/>
    </source>
</evidence>
<sequence length="194" mass="21672">MFDRFTYPNGDYYEGEYIQSQNGILKQGHGTYIGLFAGSLAGGNQSENCFTDSCGLKSSQQLVGEECGEIPFYISTNKCREIIARSKLGVYSGMWNSDRIEGLGRAIFPNGAVYEGEFFDGKMHGEGIYWWSSGYILKGSFVKNRLVIGSSVTLIDPQGNEWNGVWNGDNEVTSKRKNEEQAAKTRLFFKLKGF</sequence>
<dbReference type="OrthoDB" id="437960at2759"/>
<dbReference type="PANTHER" id="PTHR46917">
    <property type="entry name" value="MORN REPEAT-CONTAINING PROTEIN 2"/>
    <property type="match status" value="1"/>
</dbReference>
<dbReference type="Pfam" id="PF02493">
    <property type="entry name" value="MORN"/>
    <property type="match status" value="2"/>
</dbReference>